<evidence type="ECO:0000259" key="1">
    <source>
        <dbReference type="Pfam" id="PF03422"/>
    </source>
</evidence>
<dbReference type="EMBL" id="BBMT01000023">
    <property type="protein sequence ID" value="GAL37945.1"/>
    <property type="molecule type" value="Genomic_DNA"/>
</dbReference>
<dbReference type="Proteomes" id="UP000029224">
    <property type="component" value="Unassembled WGS sequence"/>
</dbReference>
<dbReference type="SUPFAM" id="SSF49785">
    <property type="entry name" value="Galactose-binding domain-like"/>
    <property type="match status" value="1"/>
</dbReference>
<proteinExistence type="predicted"/>
<name>A0A090TDG2_9VIBR</name>
<gene>
    <name evidence="2" type="ORF">JCM19240_4512</name>
</gene>
<sequence length="125" mass="14040">MALPFHELPTVIEAEDFDLGGQGVAYSDREADNLGSKNYRNEGVDFSTHDGNVHVGWFGRGEWMNYTVSVPESGYYEFSAWLGSKSTKVRSIELHEGEATLVEMPFLSSTGETRNFEQTQPHTLF</sequence>
<feature type="domain" description="CBM6" evidence="1">
    <location>
        <begin position="43"/>
        <end position="120"/>
    </location>
</feature>
<dbReference type="InterPro" id="IPR005084">
    <property type="entry name" value="CBM6"/>
</dbReference>
<dbReference type="GO" id="GO:0030246">
    <property type="term" value="F:carbohydrate binding"/>
    <property type="evidence" value="ECO:0007669"/>
    <property type="project" value="InterPro"/>
</dbReference>
<comment type="caution">
    <text evidence="2">The sequence shown here is derived from an EMBL/GenBank/DDBJ whole genome shotgun (WGS) entry which is preliminary data.</text>
</comment>
<dbReference type="AlphaFoldDB" id="A0A090TDG2"/>
<evidence type="ECO:0000313" key="2">
    <source>
        <dbReference type="EMBL" id="GAL37945.1"/>
    </source>
</evidence>
<dbReference type="InterPro" id="IPR008979">
    <property type="entry name" value="Galactose-bd-like_sf"/>
</dbReference>
<reference evidence="2 3" key="2">
    <citation type="submission" date="2014-09" db="EMBL/GenBank/DDBJ databases">
        <authorList>
            <consortium name="NBRP consortium"/>
            <person name="Sawabe T."/>
            <person name="Meirelles P."/>
            <person name="Nakanishi M."/>
            <person name="Sayaka M."/>
            <person name="Hattori M."/>
            <person name="Ohkuma M."/>
        </authorList>
    </citation>
    <scope>NUCLEOTIDE SEQUENCE [LARGE SCALE GENOMIC DNA]</scope>
    <source>
        <strain evidence="2 3">JCM 19240</strain>
    </source>
</reference>
<dbReference type="CDD" id="cd04080">
    <property type="entry name" value="CBM6_cellulase-like"/>
    <property type="match status" value="1"/>
</dbReference>
<reference evidence="2 3" key="1">
    <citation type="submission" date="2014-09" db="EMBL/GenBank/DDBJ databases">
        <title>Vibrio maritimus JCM 19240. (C210) whole genome shotgun sequence.</title>
        <authorList>
            <person name="Sawabe T."/>
            <person name="Meirelles P."/>
            <person name="Nakanishi M."/>
            <person name="Sayaka M."/>
            <person name="Hattori M."/>
            <person name="Ohkuma M."/>
        </authorList>
    </citation>
    <scope>NUCLEOTIDE SEQUENCE [LARGE SCALE GENOMIC DNA]</scope>
    <source>
        <strain evidence="2 3">JCM 19240</strain>
    </source>
</reference>
<dbReference type="Pfam" id="PF03422">
    <property type="entry name" value="CBM_6"/>
    <property type="match status" value="1"/>
</dbReference>
<evidence type="ECO:0000313" key="3">
    <source>
        <dbReference type="Proteomes" id="UP000029224"/>
    </source>
</evidence>
<dbReference type="Gene3D" id="2.60.120.260">
    <property type="entry name" value="Galactose-binding domain-like"/>
    <property type="match status" value="1"/>
</dbReference>
<organism evidence="2 3">
    <name type="scientific">Vibrio maritimus</name>
    <dbReference type="NCBI Taxonomy" id="990268"/>
    <lineage>
        <taxon>Bacteria</taxon>
        <taxon>Pseudomonadati</taxon>
        <taxon>Pseudomonadota</taxon>
        <taxon>Gammaproteobacteria</taxon>
        <taxon>Vibrionales</taxon>
        <taxon>Vibrionaceae</taxon>
        <taxon>Vibrio</taxon>
    </lineage>
</organism>
<accession>A0A090TDG2</accession>
<keyword evidence="3" id="KW-1185">Reference proteome</keyword>
<protein>
    <recommendedName>
        <fullName evidence="1">CBM6 domain-containing protein</fullName>
    </recommendedName>
</protein>